<keyword evidence="1" id="KW-0614">Plasmid</keyword>
<reference evidence="1 2" key="1">
    <citation type="submission" date="2021-05" db="EMBL/GenBank/DDBJ databases">
        <title>Comparative genomic studies on the polysaccharide-degrading batcterial strains of the Flammeovirga genus.</title>
        <authorList>
            <person name="Zewei F."/>
            <person name="Zheng Z."/>
            <person name="Yu L."/>
            <person name="Ruyue G."/>
            <person name="Yanhong M."/>
            <person name="Yuanyuan C."/>
            <person name="Jingyan G."/>
            <person name="Wenjun H."/>
        </authorList>
    </citation>
    <scope>NUCLEOTIDE SEQUENCE [LARGE SCALE GENOMIC DNA]</scope>
    <source>
        <strain evidence="1 2">YS10</strain>
        <plasmid evidence="1 2">p1</plasmid>
    </source>
</reference>
<dbReference type="RefSeq" id="WP_158631258.1">
    <property type="nucleotide sequence ID" value="NZ_CP076130.1"/>
</dbReference>
<protein>
    <submittedName>
        <fullName evidence="1">Uncharacterized protein</fullName>
    </submittedName>
</protein>
<accession>A0ABX8H404</accession>
<proteinExistence type="predicted"/>
<dbReference type="EMBL" id="CP076130">
    <property type="protein sequence ID" value="QWG10614.1"/>
    <property type="molecule type" value="Genomic_DNA"/>
</dbReference>
<keyword evidence="2" id="KW-1185">Reference proteome</keyword>
<name>A0ABX8H404_9BACT</name>
<evidence type="ECO:0000313" key="2">
    <source>
        <dbReference type="Proteomes" id="UP000682802"/>
    </source>
</evidence>
<organism evidence="1 2">
    <name type="scientific">Flammeovirga kamogawensis</name>
    <dbReference type="NCBI Taxonomy" id="373891"/>
    <lineage>
        <taxon>Bacteria</taxon>
        <taxon>Pseudomonadati</taxon>
        <taxon>Bacteroidota</taxon>
        <taxon>Cytophagia</taxon>
        <taxon>Cytophagales</taxon>
        <taxon>Flammeovirgaceae</taxon>
        <taxon>Flammeovirga</taxon>
    </lineage>
</organism>
<geneLocation type="plasmid" evidence="1 2">
    <name>p1</name>
</geneLocation>
<sequence length="49" mass="5777">MKKLKTKQMKKVRGGLIHESCIDIIDHLFNTGHDDQAWRIIKSDVYYVC</sequence>
<gene>
    <name evidence="1" type="ORF">KM029_24850</name>
</gene>
<dbReference type="Proteomes" id="UP000682802">
    <property type="component" value="Plasmid p1"/>
</dbReference>
<evidence type="ECO:0000313" key="1">
    <source>
        <dbReference type="EMBL" id="QWG10614.1"/>
    </source>
</evidence>